<dbReference type="EMBL" id="JH930480">
    <property type="protein sequence ID" value="EKM49535.1"/>
    <property type="molecule type" value="Genomic_DNA"/>
</dbReference>
<feature type="compositionally biased region" description="Basic and acidic residues" evidence="1">
    <location>
        <begin position="128"/>
        <end position="151"/>
    </location>
</feature>
<evidence type="ECO:0000313" key="2">
    <source>
        <dbReference type="EMBL" id="EKM49535.1"/>
    </source>
</evidence>
<dbReference type="AlphaFoldDB" id="K5VRY4"/>
<dbReference type="Proteomes" id="UP000008370">
    <property type="component" value="Unassembled WGS sequence"/>
</dbReference>
<feature type="region of interest" description="Disordered" evidence="1">
    <location>
        <begin position="91"/>
        <end position="151"/>
    </location>
</feature>
<proteinExistence type="predicted"/>
<gene>
    <name evidence="2" type="ORF">PHACADRAFT_265073</name>
</gene>
<name>K5VRY4_PHACS</name>
<feature type="non-terminal residue" evidence="2">
    <location>
        <position position="1"/>
    </location>
</feature>
<evidence type="ECO:0000256" key="1">
    <source>
        <dbReference type="SAM" id="MobiDB-lite"/>
    </source>
</evidence>
<dbReference type="HOGENOM" id="CLU_1732116_0_0_1"/>
<protein>
    <submittedName>
        <fullName evidence="2">Uncharacterized protein</fullName>
    </submittedName>
</protein>
<dbReference type="OrthoDB" id="18797at2759"/>
<feature type="compositionally biased region" description="Basic and acidic residues" evidence="1">
    <location>
        <begin position="25"/>
        <end position="43"/>
    </location>
</feature>
<accession>K5VRY4</accession>
<feature type="compositionally biased region" description="Basic and acidic residues" evidence="1">
    <location>
        <begin position="91"/>
        <end position="110"/>
    </location>
</feature>
<sequence length="151" mass="17715">MLTYSSKSEQKRLSAEYNAKFTQLRSERESYRGRKKDLEERSAISRSQIKAKQRDLSDLENATSEYASVEADIEEAQHRIDRVKKTIREAKFDERMNEKTAQRKEHDVHHSALQTELASLARQSSEQGELKVKREQQQRKETELKKAYVAL</sequence>
<feature type="region of interest" description="Disordered" evidence="1">
    <location>
        <begin position="1"/>
        <end position="60"/>
    </location>
</feature>
<feature type="compositionally biased region" description="Polar residues" evidence="1">
    <location>
        <begin position="112"/>
        <end position="127"/>
    </location>
</feature>
<evidence type="ECO:0000313" key="3">
    <source>
        <dbReference type="Proteomes" id="UP000008370"/>
    </source>
</evidence>
<dbReference type="RefSeq" id="XP_007401602.1">
    <property type="nucleotide sequence ID" value="XM_007401540.1"/>
</dbReference>
<keyword evidence="3" id="KW-1185">Reference proteome</keyword>
<dbReference type="GeneID" id="18919005"/>
<dbReference type="KEGG" id="pco:PHACADRAFT_265073"/>
<dbReference type="InParanoid" id="K5VRY4"/>
<organism evidence="2 3">
    <name type="scientific">Phanerochaete carnosa (strain HHB-10118-sp)</name>
    <name type="common">White-rot fungus</name>
    <name type="synonym">Peniophora carnosa</name>
    <dbReference type="NCBI Taxonomy" id="650164"/>
    <lineage>
        <taxon>Eukaryota</taxon>
        <taxon>Fungi</taxon>
        <taxon>Dikarya</taxon>
        <taxon>Basidiomycota</taxon>
        <taxon>Agaricomycotina</taxon>
        <taxon>Agaricomycetes</taxon>
        <taxon>Polyporales</taxon>
        <taxon>Phanerochaetaceae</taxon>
        <taxon>Phanerochaete</taxon>
    </lineage>
</organism>
<reference evidence="2 3" key="1">
    <citation type="journal article" date="2012" name="BMC Genomics">
        <title>Comparative genomics of the white-rot fungi, Phanerochaete carnosa and P. chrysosporium, to elucidate the genetic basis of the distinct wood types they colonize.</title>
        <authorList>
            <person name="Suzuki H."/>
            <person name="MacDonald J."/>
            <person name="Syed K."/>
            <person name="Salamov A."/>
            <person name="Hori C."/>
            <person name="Aerts A."/>
            <person name="Henrissat B."/>
            <person name="Wiebenga A."/>
            <person name="vanKuyk P.A."/>
            <person name="Barry K."/>
            <person name="Lindquist E."/>
            <person name="LaButti K."/>
            <person name="Lapidus A."/>
            <person name="Lucas S."/>
            <person name="Coutinho P."/>
            <person name="Gong Y."/>
            <person name="Samejima M."/>
            <person name="Mahadevan R."/>
            <person name="Abou-Zaid M."/>
            <person name="de Vries R.P."/>
            <person name="Igarashi K."/>
            <person name="Yadav J.S."/>
            <person name="Grigoriev I.V."/>
            <person name="Master E.R."/>
        </authorList>
    </citation>
    <scope>NUCLEOTIDE SEQUENCE [LARGE SCALE GENOMIC DNA]</scope>
    <source>
        <strain evidence="2 3">HHB-10118-sp</strain>
    </source>
</reference>